<comment type="caution">
    <text evidence="1">The sequence shown here is derived from an EMBL/GenBank/DDBJ whole genome shotgun (WGS) entry which is preliminary data.</text>
</comment>
<keyword evidence="2" id="KW-1185">Reference proteome</keyword>
<protein>
    <submittedName>
        <fullName evidence="1">Toxin-antitoxin system, toxin component, PIN family</fullName>
    </submittedName>
</protein>
<name>D1PHA1_9BACT</name>
<dbReference type="STRING" id="537011.PREVCOP_06621"/>
<dbReference type="GeneID" id="69849134"/>
<dbReference type="Gene3D" id="3.40.50.1010">
    <property type="entry name" value="5'-nuclease"/>
    <property type="match status" value="1"/>
</dbReference>
<dbReference type="SUPFAM" id="SSF88723">
    <property type="entry name" value="PIN domain-like"/>
    <property type="match status" value="1"/>
</dbReference>
<sequence>MKLFLDTNVLIDFILERPQFYNAAAMIVSYAFEKKVSICVSSLSLVTANFICIERCSMPIDVFRRKIDFLRNFMEVCSVDSSDIYHSYDLEWKDFEDGVQYYSAIRSGADYLVTRNAKDFEKSDIEVVSTDEACALL</sequence>
<dbReference type="HOGENOM" id="CLU_124456_3_1_10"/>
<evidence type="ECO:0000313" key="2">
    <source>
        <dbReference type="Proteomes" id="UP000004477"/>
    </source>
</evidence>
<organism evidence="1 2">
    <name type="scientific">Segatella copri DSM 18205</name>
    <dbReference type="NCBI Taxonomy" id="537011"/>
    <lineage>
        <taxon>Bacteria</taxon>
        <taxon>Pseudomonadati</taxon>
        <taxon>Bacteroidota</taxon>
        <taxon>Bacteroidia</taxon>
        <taxon>Bacteroidales</taxon>
        <taxon>Prevotellaceae</taxon>
        <taxon>Segatella</taxon>
    </lineage>
</organism>
<gene>
    <name evidence="1" type="ORF">PREVCOP_06621</name>
</gene>
<accession>D1PHA1</accession>
<dbReference type="OrthoDB" id="1148871at2"/>
<evidence type="ECO:0000313" key="1">
    <source>
        <dbReference type="EMBL" id="EFB33864.1"/>
    </source>
</evidence>
<dbReference type="InterPro" id="IPR002716">
    <property type="entry name" value="PIN_dom"/>
</dbReference>
<reference evidence="1" key="1">
    <citation type="submission" date="2009-11" db="EMBL/GenBank/DDBJ databases">
        <authorList>
            <person name="Weinstock G."/>
            <person name="Sodergren E."/>
            <person name="Clifton S."/>
            <person name="Fulton L."/>
            <person name="Fulton B."/>
            <person name="Courtney L."/>
            <person name="Fronick C."/>
            <person name="Harrison M."/>
            <person name="Strong C."/>
            <person name="Farmer C."/>
            <person name="Delahaunty K."/>
            <person name="Markovic C."/>
            <person name="Hall O."/>
            <person name="Minx P."/>
            <person name="Tomlinson C."/>
            <person name="Mitreva M."/>
            <person name="Nelson J."/>
            <person name="Hou S."/>
            <person name="Wollam A."/>
            <person name="Pepin K.H."/>
            <person name="Johnson M."/>
            <person name="Bhonagiri V."/>
            <person name="Nash W.E."/>
            <person name="Warren W."/>
            <person name="Chinwalla A."/>
            <person name="Mardis E.R."/>
            <person name="Wilson R.K."/>
        </authorList>
    </citation>
    <scope>NUCLEOTIDE SEQUENCE [LARGE SCALE GENOMIC DNA]</scope>
    <source>
        <strain evidence="1">DSM 18205</strain>
    </source>
</reference>
<proteinExistence type="predicted"/>
<dbReference type="PaxDb" id="537011-PREVCOP_06621"/>
<dbReference type="InterPro" id="IPR029060">
    <property type="entry name" value="PIN-like_dom_sf"/>
</dbReference>
<dbReference type="AlphaFoldDB" id="D1PHA1"/>
<dbReference type="RefSeq" id="WP_006849288.1">
    <property type="nucleotide sequence ID" value="NZ_CP085932.1"/>
</dbReference>
<dbReference type="Pfam" id="PF13470">
    <property type="entry name" value="PIN_3"/>
    <property type="match status" value="1"/>
</dbReference>
<dbReference type="Proteomes" id="UP000004477">
    <property type="component" value="Unassembled WGS sequence"/>
</dbReference>
<dbReference type="EMBL" id="ACBX02000051">
    <property type="protein sequence ID" value="EFB33864.1"/>
    <property type="molecule type" value="Genomic_DNA"/>
</dbReference>